<dbReference type="Proteomes" id="UP000609879">
    <property type="component" value="Unassembled WGS sequence"/>
</dbReference>
<dbReference type="RefSeq" id="WP_203776135.1">
    <property type="nucleotide sequence ID" value="NZ_BAAABO010000031.1"/>
</dbReference>
<protein>
    <recommendedName>
        <fullName evidence="4">HEAT repeat domain-containing protein</fullName>
    </recommendedName>
</protein>
<proteinExistence type="predicted"/>
<keyword evidence="3" id="KW-1185">Reference proteome</keyword>
<comment type="caution">
    <text evidence="2">The sequence shown here is derived from an EMBL/GenBank/DDBJ whole genome shotgun (WGS) entry which is preliminary data.</text>
</comment>
<dbReference type="EMBL" id="BOMI01000175">
    <property type="protein sequence ID" value="GID79674.1"/>
    <property type="molecule type" value="Genomic_DNA"/>
</dbReference>
<sequence length="726" mass="79497">MSDDAGDDATTVPAESAEPPPEPPAPADEMPEDFAVSTEAIGQKDAQQDLDSMLGRRPGTAAGNIQNRGQTAVGAGAMAAEAIISTTINMGKKSKSWRGDLQRAHVEALIERYVRSRSDDDLKISLETRRVVYLNARPGSGRYAAAQVALAARHSVDRVARIQVAPGTRLAEVVDEQDYFADDHGHIIDAAEAHSIGFVDLLAIDKKIKGSNATVVVIGPFARRGHDLGPYLFEHRRSSAMDVFRGQLIAWLRGRKWCVGPCGDECRLDCVPGFVEAFTSTVAVSRHFDDSMTLDEASSIATALVAAAEPGMGLDDVLDEILRRRLWDQARALLRADDDEDRDDGRPWSGTADYRRAFRIAYAVLEGAPVSAVFHAADRLLEIQRGEGASVPAETTECELDCLLPAGMRGQDPAALPSGRARVARLANPELVPALLEVAWNERGLGSRLLRWLDGLAGNDRQIVRLRAAIVAGLLCFQDFDGVTRELVEPWVRSRQQRLRQAAGLSLMTCAREPALRGLIEDRLRAWTYEGNAYTRDSVAWAYAYGLGGQLPYDGLRRLRRIGADGWQRGSLLISLGVDETFRADRAAMVLDDLRSWIDAPDDAKRLQVHAARAFVRLARRRAGDGPELVRLAGLSAIDERRTAGLWAAALCLPSTAASAWAELTRWLVLSADVPGMDRRFLALMRELAGVPALRSRAAHQCRHVWRPQHPRNPLLPSLAAMIERT</sequence>
<gene>
    <name evidence="2" type="ORF">Ade02nite_83150</name>
</gene>
<evidence type="ECO:0000313" key="2">
    <source>
        <dbReference type="EMBL" id="GID79674.1"/>
    </source>
</evidence>
<feature type="region of interest" description="Disordered" evidence="1">
    <location>
        <begin position="1"/>
        <end position="43"/>
    </location>
</feature>
<accession>A0ABQ3YI39</accession>
<name>A0ABQ3YI39_9ACTN</name>
<evidence type="ECO:0008006" key="4">
    <source>
        <dbReference type="Google" id="ProtNLM"/>
    </source>
</evidence>
<evidence type="ECO:0000313" key="3">
    <source>
        <dbReference type="Proteomes" id="UP000609879"/>
    </source>
</evidence>
<reference evidence="2 3" key="1">
    <citation type="submission" date="2021-01" db="EMBL/GenBank/DDBJ databases">
        <title>Whole genome shotgun sequence of Actinoplanes deccanensis NBRC 13994.</title>
        <authorList>
            <person name="Komaki H."/>
            <person name="Tamura T."/>
        </authorList>
    </citation>
    <scope>NUCLEOTIDE SEQUENCE [LARGE SCALE GENOMIC DNA]</scope>
    <source>
        <strain evidence="2 3">NBRC 13994</strain>
    </source>
</reference>
<organism evidence="2 3">
    <name type="scientific">Paractinoplanes deccanensis</name>
    <dbReference type="NCBI Taxonomy" id="113561"/>
    <lineage>
        <taxon>Bacteria</taxon>
        <taxon>Bacillati</taxon>
        <taxon>Actinomycetota</taxon>
        <taxon>Actinomycetes</taxon>
        <taxon>Micromonosporales</taxon>
        <taxon>Micromonosporaceae</taxon>
        <taxon>Paractinoplanes</taxon>
    </lineage>
</organism>
<evidence type="ECO:0000256" key="1">
    <source>
        <dbReference type="SAM" id="MobiDB-lite"/>
    </source>
</evidence>